<dbReference type="EMBL" id="GBRH01264368">
    <property type="protein sequence ID" value="JAD33527.1"/>
    <property type="molecule type" value="Transcribed_RNA"/>
</dbReference>
<protein>
    <submittedName>
        <fullName evidence="1">Uncharacterized protein</fullName>
    </submittedName>
</protein>
<proteinExistence type="predicted"/>
<name>A0A0A8ZF93_ARUDO</name>
<reference evidence="1" key="2">
    <citation type="journal article" date="2015" name="Data Brief">
        <title>Shoot transcriptome of the giant reed, Arundo donax.</title>
        <authorList>
            <person name="Barrero R.A."/>
            <person name="Guerrero F.D."/>
            <person name="Moolhuijzen P."/>
            <person name="Goolsby J.A."/>
            <person name="Tidwell J."/>
            <person name="Bellgard S.E."/>
            <person name="Bellgard M.I."/>
        </authorList>
    </citation>
    <scope>NUCLEOTIDE SEQUENCE</scope>
    <source>
        <tissue evidence="1">Shoot tissue taken approximately 20 cm above the soil surface</tissue>
    </source>
</reference>
<sequence length="31" mass="3332">MTPATVLGSIRMAPMGNQLSMLLCALRRSVI</sequence>
<accession>A0A0A8ZF93</accession>
<dbReference type="AlphaFoldDB" id="A0A0A8ZF93"/>
<reference evidence="1" key="1">
    <citation type="submission" date="2014-09" db="EMBL/GenBank/DDBJ databases">
        <authorList>
            <person name="Magalhaes I.L.F."/>
            <person name="Oliveira U."/>
            <person name="Santos F.R."/>
            <person name="Vidigal T.H.D.A."/>
            <person name="Brescovit A.D."/>
            <person name="Santos A.J."/>
        </authorList>
    </citation>
    <scope>NUCLEOTIDE SEQUENCE</scope>
    <source>
        <tissue evidence="1">Shoot tissue taken approximately 20 cm above the soil surface</tissue>
    </source>
</reference>
<evidence type="ECO:0000313" key="1">
    <source>
        <dbReference type="EMBL" id="JAD33527.1"/>
    </source>
</evidence>
<organism evidence="1">
    <name type="scientific">Arundo donax</name>
    <name type="common">Giant reed</name>
    <name type="synonym">Donax arundinaceus</name>
    <dbReference type="NCBI Taxonomy" id="35708"/>
    <lineage>
        <taxon>Eukaryota</taxon>
        <taxon>Viridiplantae</taxon>
        <taxon>Streptophyta</taxon>
        <taxon>Embryophyta</taxon>
        <taxon>Tracheophyta</taxon>
        <taxon>Spermatophyta</taxon>
        <taxon>Magnoliopsida</taxon>
        <taxon>Liliopsida</taxon>
        <taxon>Poales</taxon>
        <taxon>Poaceae</taxon>
        <taxon>PACMAD clade</taxon>
        <taxon>Arundinoideae</taxon>
        <taxon>Arundineae</taxon>
        <taxon>Arundo</taxon>
    </lineage>
</organism>